<dbReference type="SMART" id="SM00829">
    <property type="entry name" value="PKS_ER"/>
    <property type="match status" value="1"/>
</dbReference>
<feature type="region of interest" description="C-terminal hotdog fold" evidence="8">
    <location>
        <begin position="2102"/>
        <end position="2238"/>
    </location>
</feature>
<feature type="active site" description="Proton acceptor; for dehydratase activity" evidence="8">
    <location>
        <position position="1991"/>
    </location>
</feature>
<dbReference type="Gene3D" id="3.90.180.10">
    <property type="entry name" value="Medium-chain alcohol dehydrogenases, catalytic domain"/>
    <property type="match status" value="1"/>
</dbReference>
<dbReference type="Pfam" id="PF00698">
    <property type="entry name" value="Acyl_transf_1"/>
    <property type="match status" value="2"/>
</dbReference>
<dbReference type="Gene3D" id="3.30.70.3290">
    <property type="match status" value="2"/>
</dbReference>
<dbReference type="SMART" id="SM00826">
    <property type="entry name" value="PKS_DH"/>
    <property type="match status" value="1"/>
</dbReference>
<dbReference type="Gene3D" id="3.40.366.10">
    <property type="entry name" value="Malonyl-Coenzyme A Acyl Carrier Protein, domain 2"/>
    <property type="match status" value="2"/>
</dbReference>
<evidence type="ECO:0000256" key="5">
    <source>
        <dbReference type="ARBA" id="ARBA00023194"/>
    </source>
</evidence>
<dbReference type="InterPro" id="IPR014030">
    <property type="entry name" value="Ketoacyl_synth_N"/>
</dbReference>
<dbReference type="Pfam" id="PF16197">
    <property type="entry name" value="KAsynt_C_assoc"/>
    <property type="match status" value="2"/>
</dbReference>
<dbReference type="InterPro" id="IPR014043">
    <property type="entry name" value="Acyl_transferase_dom"/>
</dbReference>
<dbReference type="InterPro" id="IPR011032">
    <property type="entry name" value="GroES-like_sf"/>
</dbReference>
<keyword evidence="2" id="KW-0596">Phosphopantetheine</keyword>
<dbReference type="Gene3D" id="3.10.129.110">
    <property type="entry name" value="Polyketide synthase dehydratase"/>
    <property type="match status" value="1"/>
</dbReference>
<protein>
    <submittedName>
        <fullName evidence="13">Uncharacterized protein</fullName>
    </submittedName>
</protein>
<dbReference type="Gene3D" id="3.40.50.720">
    <property type="entry name" value="NAD(P)-binding Rossmann-like Domain"/>
    <property type="match status" value="1"/>
</dbReference>
<keyword evidence="7" id="KW-0012">Acyltransferase</keyword>
<dbReference type="Proteomes" id="UP001054854">
    <property type="component" value="Unassembled WGS sequence"/>
</dbReference>
<proteinExistence type="predicted"/>
<dbReference type="Gene3D" id="3.40.50.11460">
    <property type="match status" value="1"/>
</dbReference>
<dbReference type="PROSITE" id="PS50075">
    <property type="entry name" value="CARRIER"/>
    <property type="match status" value="2"/>
</dbReference>
<dbReference type="Pfam" id="PF08240">
    <property type="entry name" value="ADH_N"/>
    <property type="match status" value="1"/>
</dbReference>
<feature type="domain" description="Ketosynthase family 3 (KS3)" evidence="11">
    <location>
        <begin position="8"/>
        <end position="434"/>
    </location>
</feature>
<feature type="region of interest" description="Disordered" evidence="9">
    <location>
        <begin position="1474"/>
        <end position="1494"/>
    </location>
</feature>
<dbReference type="InterPro" id="IPR057326">
    <property type="entry name" value="KR_dom"/>
</dbReference>
<keyword evidence="14" id="KW-1185">Reference proteome</keyword>
<name>A0ABQ3TQK8_STRHY</name>
<dbReference type="PROSITE" id="PS52019">
    <property type="entry name" value="PKS_MFAS_DH"/>
    <property type="match status" value="1"/>
</dbReference>
<dbReference type="SUPFAM" id="SSF53901">
    <property type="entry name" value="Thiolase-like"/>
    <property type="match status" value="2"/>
</dbReference>
<accession>A0ABQ3TQK8</accession>
<evidence type="ECO:0000313" key="14">
    <source>
        <dbReference type="Proteomes" id="UP001054854"/>
    </source>
</evidence>
<dbReference type="InterPro" id="IPR036736">
    <property type="entry name" value="ACP-like_sf"/>
</dbReference>
<dbReference type="InterPro" id="IPR016035">
    <property type="entry name" value="Acyl_Trfase/lysoPLipase"/>
</dbReference>
<dbReference type="InterPro" id="IPR032821">
    <property type="entry name" value="PKS_assoc"/>
</dbReference>
<feature type="domain" description="Ketosynthase family 3 (KS3)" evidence="11">
    <location>
        <begin position="1044"/>
        <end position="1471"/>
    </location>
</feature>
<dbReference type="SUPFAM" id="SSF50129">
    <property type="entry name" value="GroES-like"/>
    <property type="match status" value="1"/>
</dbReference>
<evidence type="ECO:0000256" key="7">
    <source>
        <dbReference type="ARBA" id="ARBA00023315"/>
    </source>
</evidence>
<evidence type="ECO:0000259" key="12">
    <source>
        <dbReference type="PROSITE" id="PS52019"/>
    </source>
</evidence>
<dbReference type="InterPro" id="IPR006162">
    <property type="entry name" value="Ppantetheine_attach_site"/>
</dbReference>
<dbReference type="InterPro" id="IPR036291">
    <property type="entry name" value="NAD(P)-bd_dom_sf"/>
</dbReference>
<dbReference type="InterPro" id="IPR013968">
    <property type="entry name" value="PKS_KR"/>
</dbReference>
<dbReference type="PROSITE" id="PS00606">
    <property type="entry name" value="KS3_1"/>
    <property type="match status" value="1"/>
</dbReference>
<dbReference type="CDD" id="cd08956">
    <property type="entry name" value="KR_3_FAS_SDR_x"/>
    <property type="match status" value="1"/>
</dbReference>
<dbReference type="InterPro" id="IPR049551">
    <property type="entry name" value="PKS_DH_C"/>
</dbReference>
<dbReference type="Gene3D" id="3.40.47.10">
    <property type="match status" value="2"/>
</dbReference>
<organism evidence="13 14">
    <name type="scientific">Streptomyces hygroscopicus</name>
    <dbReference type="NCBI Taxonomy" id="1912"/>
    <lineage>
        <taxon>Bacteria</taxon>
        <taxon>Bacillati</taxon>
        <taxon>Actinomycetota</taxon>
        <taxon>Actinomycetes</taxon>
        <taxon>Kitasatosporales</taxon>
        <taxon>Streptomycetaceae</taxon>
        <taxon>Streptomyces</taxon>
        <taxon>Streptomyces violaceusniger group</taxon>
    </lineage>
</organism>
<dbReference type="Pfam" id="PF14765">
    <property type="entry name" value="PS-DH"/>
    <property type="match status" value="1"/>
</dbReference>
<feature type="region of interest" description="N-terminal hotdog fold" evidence="8">
    <location>
        <begin position="1956"/>
        <end position="2088"/>
    </location>
</feature>
<evidence type="ECO:0000256" key="8">
    <source>
        <dbReference type="PROSITE-ProRule" id="PRU01363"/>
    </source>
</evidence>
<dbReference type="Pfam" id="PF00550">
    <property type="entry name" value="PP-binding"/>
    <property type="match status" value="2"/>
</dbReference>
<evidence type="ECO:0000256" key="6">
    <source>
        <dbReference type="ARBA" id="ARBA00023268"/>
    </source>
</evidence>
<feature type="domain" description="Carrier" evidence="10">
    <location>
        <begin position="3071"/>
        <end position="3146"/>
    </location>
</feature>
<dbReference type="InterPro" id="IPR020807">
    <property type="entry name" value="PKS_DH"/>
</dbReference>
<dbReference type="PANTHER" id="PTHR43775">
    <property type="entry name" value="FATTY ACID SYNTHASE"/>
    <property type="match status" value="1"/>
</dbReference>
<dbReference type="InterPro" id="IPR016039">
    <property type="entry name" value="Thiolase-like"/>
</dbReference>
<keyword evidence="4" id="KW-0808">Transferase</keyword>
<feature type="compositionally biased region" description="Pro residues" evidence="9">
    <location>
        <begin position="1475"/>
        <end position="1485"/>
    </location>
</feature>
<dbReference type="SUPFAM" id="SSF51735">
    <property type="entry name" value="NAD(P)-binding Rossmann-fold domains"/>
    <property type="match status" value="3"/>
</dbReference>
<dbReference type="SMART" id="SM00825">
    <property type="entry name" value="PKS_KS"/>
    <property type="match status" value="2"/>
</dbReference>
<dbReference type="Pfam" id="PF22953">
    <property type="entry name" value="SpnB_Rossmann"/>
    <property type="match status" value="1"/>
</dbReference>
<dbReference type="PROSITE" id="PS52004">
    <property type="entry name" value="KS3_2"/>
    <property type="match status" value="2"/>
</dbReference>
<dbReference type="SUPFAM" id="SSF55048">
    <property type="entry name" value="Probable ACP-binding domain of malonyl-CoA ACP transacylase"/>
    <property type="match status" value="2"/>
</dbReference>
<evidence type="ECO:0000256" key="9">
    <source>
        <dbReference type="SAM" id="MobiDB-lite"/>
    </source>
</evidence>
<dbReference type="InterPro" id="IPR009081">
    <property type="entry name" value="PP-bd_ACP"/>
</dbReference>
<keyword evidence="5" id="KW-0045">Antibiotic biosynthesis</keyword>
<reference evidence="13" key="1">
    <citation type="submission" date="2024-05" db="EMBL/GenBank/DDBJ databases">
        <title>Whole genome shotgun sequence of Streptomyces hygroscopicus NBRC 113678.</title>
        <authorList>
            <person name="Komaki H."/>
            <person name="Tamura T."/>
        </authorList>
    </citation>
    <scope>NUCLEOTIDE SEQUENCE</scope>
    <source>
        <strain evidence="13">N11-34</strain>
    </source>
</reference>
<feature type="domain" description="PKS/mFAS DH" evidence="12">
    <location>
        <begin position="1956"/>
        <end position="2238"/>
    </location>
</feature>
<dbReference type="SUPFAM" id="SSF52151">
    <property type="entry name" value="FabD/lysophospholipase-like"/>
    <property type="match status" value="2"/>
</dbReference>
<evidence type="ECO:0000259" key="10">
    <source>
        <dbReference type="PROSITE" id="PS50075"/>
    </source>
</evidence>
<dbReference type="InterPro" id="IPR049552">
    <property type="entry name" value="PKS_DH_N"/>
</dbReference>
<dbReference type="InterPro" id="IPR020806">
    <property type="entry name" value="PKS_PP-bd"/>
</dbReference>
<dbReference type="Pfam" id="PF13602">
    <property type="entry name" value="ADH_zinc_N_2"/>
    <property type="match status" value="1"/>
</dbReference>
<dbReference type="InterPro" id="IPR014031">
    <property type="entry name" value="Ketoacyl_synth_C"/>
</dbReference>
<gene>
    <name evidence="13" type="ORF">TPA0910_00600</name>
</gene>
<dbReference type="InterPro" id="IPR042104">
    <property type="entry name" value="PKS_dehydratase_sf"/>
</dbReference>
<comment type="caution">
    <text evidence="13">The sequence shown here is derived from an EMBL/GenBank/DDBJ whole genome shotgun (WGS) entry which is preliminary data.</text>
</comment>
<dbReference type="Gene3D" id="1.10.1200.10">
    <property type="entry name" value="ACP-like"/>
    <property type="match status" value="2"/>
</dbReference>
<dbReference type="CDD" id="cd05195">
    <property type="entry name" value="enoyl_red"/>
    <property type="match status" value="1"/>
</dbReference>
<dbReference type="InterPro" id="IPR020843">
    <property type="entry name" value="ER"/>
</dbReference>
<dbReference type="SMART" id="SM00827">
    <property type="entry name" value="PKS_AT"/>
    <property type="match status" value="2"/>
</dbReference>
<evidence type="ECO:0000256" key="1">
    <source>
        <dbReference type="ARBA" id="ARBA00004792"/>
    </source>
</evidence>
<evidence type="ECO:0000313" key="13">
    <source>
        <dbReference type="EMBL" id="GHJ25627.1"/>
    </source>
</evidence>
<feature type="region of interest" description="Disordered" evidence="9">
    <location>
        <begin position="904"/>
        <end position="923"/>
    </location>
</feature>
<evidence type="ECO:0000256" key="4">
    <source>
        <dbReference type="ARBA" id="ARBA00022679"/>
    </source>
</evidence>
<dbReference type="InterPro" id="IPR055123">
    <property type="entry name" value="SpnB-like_Rossmann"/>
</dbReference>
<dbReference type="CDD" id="cd00833">
    <property type="entry name" value="PKS"/>
    <property type="match status" value="2"/>
</dbReference>
<feature type="domain" description="Carrier" evidence="10">
    <location>
        <begin position="952"/>
        <end position="1027"/>
    </location>
</feature>
<dbReference type="InterPro" id="IPR016036">
    <property type="entry name" value="Malonyl_transacylase_ACP-bd"/>
</dbReference>
<feature type="compositionally biased region" description="Basic and acidic residues" evidence="9">
    <location>
        <begin position="2054"/>
        <end position="2066"/>
    </location>
</feature>
<dbReference type="PROSITE" id="PS00012">
    <property type="entry name" value="PHOSPHOPANTETHEINE"/>
    <property type="match status" value="2"/>
</dbReference>
<dbReference type="InterPro" id="IPR001227">
    <property type="entry name" value="Ac_transferase_dom_sf"/>
</dbReference>
<dbReference type="RefSeq" id="WP_236255598.1">
    <property type="nucleotide sequence ID" value="NZ_BNEK01000002.1"/>
</dbReference>
<evidence type="ECO:0000259" key="11">
    <source>
        <dbReference type="PROSITE" id="PS52004"/>
    </source>
</evidence>
<dbReference type="InterPro" id="IPR050091">
    <property type="entry name" value="PKS_NRPS_Biosynth_Enz"/>
</dbReference>
<dbReference type="SMART" id="SM00823">
    <property type="entry name" value="PKS_PP"/>
    <property type="match status" value="2"/>
</dbReference>
<dbReference type="SMART" id="SM01294">
    <property type="entry name" value="PKS_PP_betabranch"/>
    <property type="match status" value="1"/>
</dbReference>
<sequence>MSEPLLPNEPIAVVGLSCRLPKAAGPREFWSLLRNGGNAVTEVPPGRWGSGRFDPKAAPQGTASARWGAFLDEVGGFDAGFFGISPRESAGMDPQQRLVLELGWEALEDAGHVPATLRNTGTAVFVGAIWDDYALLHDRRGGESAPHRSATGLHRSMIANRLSYLLGARGPSLTVDSGQSSSLVAVHLACASLRSGEATLALAGGVNLNLVAESAYAMARLGALSPDGRCRTFDARANGFVRGEGGGMVLLKPLSRALAAGDRIYCLIRGSAVNNDGPSRTLTAPSADAQRAVLASAYRNAGVDPRTVSYVELHGTGTRAGDPVEASALATVLGAPRADDDQPLLLGSAKTNVGHLEGAAGIVGLLKTVLAISEAEIPASLNFEEPNPGIPFEEGHLRMVRTLTPWPDGNAGERLAGVSSFGLGGTNCHVVLASAPRYTARTGPAPTAGTAPPVPDGGAVPWVISARTRAALLAQAGRLEEFVADREELRPVDVAWSLAATRTAFDHRAVLLGRTRQDLLAELGALARGEFGARTATGRTRDGATAFVFPGQGGQWAGMAEGLRESSPVFRAELEACADAFAPHTDWSLMDVVREARGAPPGDRSDVLQPVLFAVMVSLAAVWRSLGVEPEAVVGHSQGEVAAAYVCGALSLEDAAKVVAERGKAVRKLAGTGKMASVPLPVDRVREDLAAYGADLGVAGINSPARTVVAGTAAAVDALVAAYEAGGVRARLVRATDYASHTPRVAPVREELLGLLAGITPRACDIAFYSTLTGDRFGTEGLDADYWYRNLAHPVRFEEAMRALSAAGCTRFVESSPHPVLVPAIEETLAGAGAVTGSLQRGQGGWDRMLMSVAQAYTQGAPVDWASHCAERGGHRVDLPTYAFQRTRHWLDTTPDAVGAFGDADAVTPSGGQGERFGEQGERSRERAERFGEQAEQAGQPEDTAAVAERTASLPALVRGVIASVLGHARPDDVELDRTFKDLGFDSITGAELGRRLGSATGRHLPTSLIFDCPTPEHVIERLRSGLGGPAPHGTPAPVNADPDEPIAIVSMACRYPGGAVTPEALWELIVAGGEGLSDLPEDRGWKLDRLGHPGPEHTGTSCPRRGGFLDDAAGFDADFFGISPREAESMDPQQRLLLETAWEAIERGQLDPHALRRARVGVFAGVMAQDYGPRMHEVPDDADGGFILTGTTPSVASGRISYTFGFEGPAVTVDTACSSSLVAIHLACQSLRSGECSMALAGGATVMSTPGIFIEFSRQRGLAPDGRCKAFADAADGTGWGEGVGLVLLERLGDARRNGHRVLAVVRGSAVNQDGASNGLTAPNGPSQERVIRQALAGARLSGAEVDVVEAHGTGTKLGDPIEAQALLATYGQQRSGGGPLLLGSLKSNIGHTQAAAGVAGVIKMVMAMRHGTVPPTLHVDAPSSHVDWSSGAVALVTEARAWPETGRPRRAAVSSFGISGTNAHVVLEQAPAEEPPAPVPAPAGAPGRATRGTAWTVSGRGPEALAAQAERLASWVRRHPEQDPADVAVALATTRSRFEHRAVLVGQSVHALTAGLDALAAGRDAPGLITGTGASRRRTVFVFPGQGPQWAGMADGLLDASPLFAAEMDACARALEPHTGWWLLDVLRDRPGAPGLDRVDVVQPALFAMMVGLAALWRAHGVHPDAVIGHSQGEIAAACVAGALGLPDAARVVALRSKALARVAGTGGMASLPVSADRARALLAGRAGLHIAALNGPGTTVVAGDTGPLERLIADCRSDGVEARAIAVDYASHTPHMTVLRDELRTALDGLHPVAADIPFYSTVTGGRFDTTGLTGGYWYRNLTQPVLFHGTVGQLARDGHDVYVESSPHPVLVPSIEHILETAADDGTGAAPDPEDGPSAVATLRRDSGGWTQFLTALGTAHVRGVPVDWPRALAGPDGGAHPVDLPTYAFRHQRYWATAAPGALDALDIGLHGTDHPLLAGTTRLPDGTWHATGTLRANGHPWLADHAVTGTPLLPATACLDLALTAGHAVGHPVLAELTLHAPVLLTDDRPVHLHLTVTAPDEESDGPGTRRIDIHSRPQDADPDLPWTHHATGVLEPAPPTSAPEDASDRWPPPGAVRVGADDAYPRLAERGYHYGPAFRNLRAVWRDGDTRYADVRLAPGTPTGGHGVHPALLDAALHALLVAPEDTTDAPLLPFSFSGVQLHATDADTLRVRLTPTAPGTVRLTATDPAGRPVITVESLALRPLTGPLTGPLAGEALRPGHDDTRRSLFRLDWHPVPPGVPRDPAARTDVPRVIAVLGPSDSQAATALAGVPGTAVTRYQALSGLTAALATQPDEAIPDVIFAVVAAPDPGQPAAEEPPERAAALTADVLRLLQDWLADPRFVACRLVLTTTHAVAVRPAEHLDPAHAALCGLVRCAQAENPDRILLLDTDGLDSSARALHTALLAALTGKEPQIAVRDGHLSVPRFLPATAGDTVVPPGPGADWRLEATGRGGTLDQVALAAGADGAAPLGPREVRIAVRAAGLNFRDVMVSLGLVPVKAPIGGEDAGVVTETGAEVTDLAPGDRVMGMFPRGGIGPVRVADRRLMARIPDHWSFTDAATVPAAFLTAYHCLVRVAALRPGEKVLIHAATGGVGMAAVQLARHLGAEIYATASPAKWDTLRAMGLDDDHIASSRSLDFAEHFRSRVPGGLDIVLNSLAQEFVDASLRLLAPHGRFVEMGKTDIRDAAEVAAAHSGVRYTAFDLLDADPDDIQDSLTVLGGLFAEGALRPLPATSWPLSRAREALRHLSQARHTGKVTLDLPPALDPSGTVLITGGTGTLGAIVARHLITRHGVRHLVLAGRRGPDAAGARELHTELTGLGAQVTVAACDVADPDALAGLLDTIPAGHPLTAVVHAAGVLDDAVLDNLTPRHIETVFRPKAQAAWNLHRATEHLDLAAFVLFSSAAGSLGSPGQANYAAANAFLDALSHHRRQRGLPAGSLAWGLWEEASGMTGHLDAARRDRVIGHAGVTPLATAHGLGLLDTALRLDQPLLLAAPLTPPDPPPAVLRSLPGAARRRTATRGGDAGGLAAELTALTPEEQRHHLLSLVRGHAAAVLGRPTPDTVAAGRPFKEIGFDSLTAVELRNRLTTATRLRLSPTAVFDHPTPMALAVHLHGRLAPPDQDPGPARGVLREVERLESALSGLSPDDPEAPAVRARLEALVWAWRPAGSTAEASGGDDLDTATDDEVFAVIENELGLS</sequence>
<dbReference type="SMART" id="SM00822">
    <property type="entry name" value="PKS_KR"/>
    <property type="match status" value="1"/>
</dbReference>
<dbReference type="InterPro" id="IPR020841">
    <property type="entry name" value="PKS_Beta-ketoAc_synthase_dom"/>
</dbReference>
<dbReference type="Pfam" id="PF08659">
    <property type="entry name" value="KR"/>
    <property type="match status" value="1"/>
</dbReference>
<dbReference type="InterPro" id="IPR013154">
    <property type="entry name" value="ADH-like_N"/>
</dbReference>
<keyword evidence="6" id="KW-0511">Multifunctional enzyme</keyword>
<dbReference type="Pfam" id="PF00109">
    <property type="entry name" value="ketoacyl-synt"/>
    <property type="match status" value="2"/>
</dbReference>
<evidence type="ECO:0000256" key="2">
    <source>
        <dbReference type="ARBA" id="ARBA00022450"/>
    </source>
</evidence>
<dbReference type="InterPro" id="IPR049900">
    <property type="entry name" value="PKS_mFAS_DH"/>
</dbReference>
<dbReference type="Pfam" id="PF02801">
    <property type="entry name" value="Ketoacyl-synt_C"/>
    <property type="match status" value="2"/>
</dbReference>
<dbReference type="InterPro" id="IPR018201">
    <property type="entry name" value="Ketoacyl_synth_AS"/>
</dbReference>
<keyword evidence="3" id="KW-0597">Phosphoprotein</keyword>
<feature type="active site" description="Proton donor; for dehydratase activity" evidence="8">
    <location>
        <position position="2161"/>
    </location>
</feature>
<dbReference type="EMBL" id="BNEK01000002">
    <property type="protein sequence ID" value="GHJ25627.1"/>
    <property type="molecule type" value="Genomic_DNA"/>
</dbReference>
<feature type="region of interest" description="Disordered" evidence="9">
    <location>
        <begin position="2044"/>
        <end position="2099"/>
    </location>
</feature>
<dbReference type="SUPFAM" id="SSF47336">
    <property type="entry name" value="ACP-like"/>
    <property type="match status" value="2"/>
</dbReference>
<evidence type="ECO:0000256" key="3">
    <source>
        <dbReference type="ARBA" id="ARBA00022553"/>
    </source>
</evidence>
<dbReference type="Pfam" id="PF21089">
    <property type="entry name" value="PKS_DH_N"/>
    <property type="match status" value="1"/>
</dbReference>
<comment type="pathway">
    <text evidence="1">Antibiotic biosynthesis.</text>
</comment>
<dbReference type="PANTHER" id="PTHR43775:SF51">
    <property type="entry name" value="INACTIVE PHENOLPHTHIOCEROL SYNTHESIS POLYKETIDE SYNTHASE TYPE I PKS1-RELATED"/>
    <property type="match status" value="1"/>
</dbReference>